<gene>
    <name evidence="1" type="ORF">BC936DRAFT_147098</name>
</gene>
<dbReference type="Gene3D" id="1.10.287.100">
    <property type="match status" value="1"/>
</dbReference>
<dbReference type="Proteomes" id="UP000268093">
    <property type="component" value="Unassembled WGS sequence"/>
</dbReference>
<reference evidence="1 2" key="1">
    <citation type="journal article" date="2018" name="New Phytol.">
        <title>Phylogenomics of Endogonaceae and evolution of mycorrhizas within Mucoromycota.</title>
        <authorList>
            <person name="Chang Y."/>
            <person name="Desiro A."/>
            <person name="Na H."/>
            <person name="Sandor L."/>
            <person name="Lipzen A."/>
            <person name="Clum A."/>
            <person name="Barry K."/>
            <person name="Grigoriev I.V."/>
            <person name="Martin F.M."/>
            <person name="Stajich J.E."/>
            <person name="Smith M.E."/>
            <person name="Bonito G."/>
            <person name="Spatafora J.W."/>
        </authorList>
    </citation>
    <scope>NUCLEOTIDE SEQUENCE [LARGE SCALE GENOMIC DNA]</scope>
    <source>
        <strain evidence="1 2">GMNB39</strain>
    </source>
</reference>
<dbReference type="EMBL" id="RBNI01006009">
    <property type="protein sequence ID" value="RUP46319.1"/>
    <property type="molecule type" value="Genomic_DNA"/>
</dbReference>
<sequence length="103" mass="10681">MGIDDAILQELQRSWENKVAQSRVANFAVSEDSYYAEDADIEAAPGGAGSASQFHAVSPAETFSQAAAAASLATLASAGAAMQNAEAQNAVGKPQQFMVHVHE</sequence>
<dbReference type="InterPro" id="IPR004855">
    <property type="entry name" value="TFIIA_asu/bsu"/>
</dbReference>
<protein>
    <submittedName>
        <fullName evidence="1">Uncharacterized protein</fullName>
    </submittedName>
</protein>
<keyword evidence="2" id="KW-1185">Reference proteome</keyword>
<dbReference type="AlphaFoldDB" id="A0A433D673"/>
<accession>A0A433D673</accession>
<dbReference type="GO" id="GO:0005672">
    <property type="term" value="C:transcription factor TFIIA complex"/>
    <property type="evidence" value="ECO:0007669"/>
    <property type="project" value="InterPro"/>
</dbReference>
<dbReference type="OrthoDB" id="6275927at2759"/>
<comment type="caution">
    <text evidence="1">The sequence shown here is derived from an EMBL/GenBank/DDBJ whole genome shotgun (WGS) entry which is preliminary data.</text>
</comment>
<evidence type="ECO:0000313" key="1">
    <source>
        <dbReference type="EMBL" id="RUP46319.1"/>
    </source>
</evidence>
<evidence type="ECO:0000313" key="2">
    <source>
        <dbReference type="Proteomes" id="UP000268093"/>
    </source>
</evidence>
<dbReference type="GO" id="GO:0006367">
    <property type="term" value="P:transcription initiation at RNA polymerase II promoter"/>
    <property type="evidence" value="ECO:0007669"/>
    <property type="project" value="InterPro"/>
</dbReference>
<proteinExistence type="predicted"/>
<name>A0A433D673_9FUNG</name>
<dbReference type="Pfam" id="PF03153">
    <property type="entry name" value="TFIIA"/>
    <property type="match status" value="1"/>
</dbReference>
<organism evidence="1 2">
    <name type="scientific">Jimgerdemannia flammicorona</name>
    <dbReference type="NCBI Taxonomy" id="994334"/>
    <lineage>
        <taxon>Eukaryota</taxon>
        <taxon>Fungi</taxon>
        <taxon>Fungi incertae sedis</taxon>
        <taxon>Mucoromycota</taxon>
        <taxon>Mucoromycotina</taxon>
        <taxon>Endogonomycetes</taxon>
        <taxon>Endogonales</taxon>
        <taxon>Endogonaceae</taxon>
        <taxon>Jimgerdemannia</taxon>
    </lineage>
</organism>